<accession>A0A8T0IGF2</accession>
<dbReference type="Gene3D" id="2.60.40.1820">
    <property type="match status" value="1"/>
</dbReference>
<organism evidence="3 4">
    <name type="scientific">Ceratodon purpureus</name>
    <name type="common">Fire moss</name>
    <name type="synonym">Dicranum purpureum</name>
    <dbReference type="NCBI Taxonomy" id="3225"/>
    <lineage>
        <taxon>Eukaryota</taxon>
        <taxon>Viridiplantae</taxon>
        <taxon>Streptophyta</taxon>
        <taxon>Embryophyta</taxon>
        <taxon>Bryophyta</taxon>
        <taxon>Bryophytina</taxon>
        <taxon>Bryopsida</taxon>
        <taxon>Dicranidae</taxon>
        <taxon>Pseudoditrichales</taxon>
        <taxon>Ditrichaceae</taxon>
        <taxon>Ceratodon</taxon>
    </lineage>
</organism>
<keyword evidence="4" id="KW-1185">Reference proteome</keyword>
<dbReference type="SUPFAM" id="SSF117070">
    <property type="entry name" value="LEA14-like"/>
    <property type="match status" value="1"/>
</dbReference>
<keyword evidence="1" id="KW-1133">Transmembrane helix</keyword>
<dbReference type="InterPro" id="IPR004864">
    <property type="entry name" value="LEA_2"/>
</dbReference>
<name>A0A8T0IGF2_CERPU</name>
<evidence type="ECO:0000256" key="1">
    <source>
        <dbReference type="SAM" id="Phobius"/>
    </source>
</evidence>
<evidence type="ECO:0000313" key="4">
    <source>
        <dbReference type="Proteomes" id="UP000822688"/>
    </source>
</evidence>
<evidence type="ECO:0000259" key="2">
    <source>
        <dbReference type="Pfam" id="PF03168"/>
    </source>
</evidence>
<keyword evidence="1" id="KW-0812">Transmembrane</keyword>
<evidence type="ECO:0000313" key="3">
    <source>
        <dbReference type="EMBL" id="KAG0582095.1"/>
    </source>
</evidence>
<proteinExistence type="predicted"/>
<feature type="domain" description="Late embryogenesis abundant protein LEA-2 subgroup" evidence="2">
    <location>
        <begin position="100"/>
        <end position="197"/>
    </location>
</feature>
<dbReference type="Pfam" id="PF03168">
    <property type="entry name" value="LEA_2"/>
    <property type="match status" value="1"/>
</dbReference>
<dbReference type="PANTHER" id="PTHR31852">
    <property type="entry name" value="LATE EMBRYOGENESIS ABUNDANT (LEA) HYDROXYPROLINE-RICH GLYCOPROTEIN FAMILY"/>
    <property type="match status" value="1"/>
</dbReference>
<gene>
    <name evidence="3" type="ORF">KC19_3G033700</name>
</gene>
<sequence>MGEKREFEKVVMSPNVAMEERALKPQAVPVYKRRKCRVCCGVCLVVLVALGIVAVVLSQTIFKFRDPKVTLNDVKLQNISFNFDLAQLATILNISLSADVRVDNPNYYDFRYSDSKLVMVYHSDQVGVVELGAGTIRSRKTVDLPAVITVEAVRLLVNSLQDITSNVMSLNLNSALSGRVNLARIYKKHVTAILNCTMDVFISNTSLKEYDCKQTIKL</sequence>
<dbReference type="InterPro" id="IPR055301">
    <property type="entry name" value="Lea14-like_2"/>
</dbReference>
<reference evidence="3" key="1">
    <citation type="submission" date="2020-06" db="EMBL/GenBank/DDBJ databases">
        <title>WGS assembly of Ceratodon purpureus strain R40.</title>
        <authorList>
            <person name="Carey S.B."/>
            <person name="Jenkins J."/>
            <person name="Shu S."/>
            <person name="Lovell J.T."/>
            <person name="Sreedasyam A."/>
            <person name="Maumus F."/>
            <person name="Tiley G.P."/>
            <person name="Fernandez-Pozo N."/>
            <person name="Barry K."/>
            <person name="Chen C."/>
            <person name="Wang M."/>
            <person name="Lipzen A."/>
            <person name="Daum C."/>
            <person name="Saski C.A."/>
            <person name="Payton A.C."/>
            <person name="Mcbreen J.C."/>
            <person name="Conrad R.E."/>
            <person name="Kollar L.M."/>
            <person name="Olsson S."/>
            <person name="Huttunen S."/>
            <person name="Landis J.B."/>
            <person name="Wickett N.J."/>
            <person name="Johnson M.G."/>
            <person name="Rensing S.A."/>
            <person name="Grimwood J."/>
            <person name="Schmutz J."/>
            <person name="Mcdaniel S.F."/>
        </authorList>
    </citation>
    <scope>NUCLEOTIDE SEQUENCE</scope>
    <source>
        <strain evidence="3">R40</strain>
    </source>
</reference>
<protein>
    <recommendedName>
        <fullName evidence="2">Late embryogenesis abundant protein LEA-2 subgroup domain-containing protein</fullName>
    </recommendedName>
</protein>
<keyword evidence="1" id="KW-0472">Membrane</keyword>
<comment type="caution">
    <text evidence="3">The sequence shown here is derived from an EMBL/GenBank/DDBJ whole genome shotgun (WGS) entry which is preliminary data.</text>
</comment>
<dbReference type="EMBL" id="CM026423">
    <property type="protein sequence ID" value="KAG0582095.1"/>
    <property type="molecule type" value="Genomic_DNA"/>
</dbReference>
<feature type="transmembrane region" description="Helical" evidence="1">
    <location>
        <begin position="38"/>
        <end position="62"/>
    </location>
</feature>
<dbReference type="Proteomes" id="UP000822688">
    <property type="component" value="Chromosome 3"/>
</dbReference>
<dbReference type="AlphaFoldDB" id="A0A8T0IGF2"/>